<dbReference type="PROSITE" id="PS51257">
    <property type="entry name" value="PROKAR_LIPOPROTEIN"/>
    <property type="match status" value="1"/>
</dbReference>
<dbReference type="AlphaFoldDB" id="A0AAX3W5J1"/>
<evidence type="ECO:0008006" key="3">
    <source>
        <dbReference type="Google" id="ProtNLM"/>
    </source>
</evidence>
<evidence type="ECO:0000313" key="2">
    <source>
        <dbReference type="Proteomes" id="UP001223261"/>
    </source>
</evidence>
<accession>A0AAX3W5J1</accession>
<reference evidence="1" key="1">
    <citation type="journal article" date="2023" name="Antibiotics">
        <title>Prevalence and Molecular Characterization of Methicillin-Resistant Staphylococci (MRS) and Mammaliicocci (MRM) in Dromedary Camels from Algeria: First Detection of SCCmec-mecC Hybrid in Methicillin-Resistant Mammaliicoccus lentus.</title>
        <authorList>
            <person name="Belhout C."/>
            <person name="Boyen F."/>
            <person name="Vereecke N."/>
            <person name="Theuns S."/>
            <person name="Taibi N."/>
            <person name="Stegger M."/>
            <person name="de la Fe-Rodriguez P.Y."/>
            <person name="Bouayad L."/>
            <person name="Elgroud R."/>
            <person name="Butaye P."/>
        </authorList>
    </citation>
    <scope>NUCLEOTIDE SEQUENCE</scope>
    <source>
        <strain evidence="1">7048</strain>
    </source>
</reference>
<proteinExistence type="predicted"/>
<dbReference type="Proteomes" id="UP001223261">
    <property type="component" value="Chromosome"/>
</dbReference>
<dbReference type="RefSeq" id="WP_282862274.1">
    <property type="nucleotide sequence ID" value="NZ_CP118848.1"/>
</dbReference>
<organism evidence="1 2">
    <name type="scientific">Mammaliicoccus lentus</name>
    <name type="common">Staphylococcus lentus</name>
    <dbReference type="NCBI Taxonomy" id="42858"/>
    <lineage>
        <taxon>Bacteria</taxon>
        <taxon>Bacillati</taxon>
        <taxon>Bacillota</taxon>
        <taxon>Bacilli</taxon>
        <taxon>Bacillales</taxon>
        <taxon>Staphylococcaceae</taxon>
        <taxon>Mammaliicoccus</taxon>
    </lineage>
</organism>
<protein>
    <recommendedName>
        <fullName evidence="3">DUF4352 domain-containing protein</fullName>
    </recommendedName>
</protein>
<gene>
    <name evidence="1" type="ORF">PYH69_15420</name>
</gene>
<dbReference type="EMBL" id="CP118848">
    <property type="protein sequence ID" value="WHI60044.1"/>
    <property type="molecule type" value="Genomic_DNA"/>
</dbReference>
<name>A0AAX3W5J1_MAMLE</name>
<evidence type="ECO:0000313" key="1">
    <source>
        <dbReference type="EMBL" id="WHI60044.1"/>
    </source>
</evidence>
<sequence>MINIFRFIFLIILFSFLLTGCDKDSKSDIQYSNHLSMNESSDFVVDSNDISLINSFTPCSNQKKEAKLTKDESISYFNLNKKENFLCVKLIVENPTDKNVVITHKLFSRNKQLQYSINNKTYKSLKTKVPANKKIIITAKINVNQIKNEISYLPIEKGKEFEINSDKLSLTRLFVEKDEKFKRKKSSSFKEFNTDKDIENNEFITNANIVNRYKEPISESNNQSKDFLKENFKYVHISKKNHNYKANIYIFSNNKNIYSNEGITIKKDIDKTIKLNNKVLGKIYDNESYLVYTTGIGEDVILDYIDIINNKKDAPDSFQNAVKIN</sequence>